<dbReference type="EMBL" id="CAJNOQ010038761">
    <property type="protein sequence ID" value="CAF1613747.1"/>
    <property type="molecule type" value="Genomic_DNA"/>
</dbReference>
<dbReference type="Proteomes" id="UP000681722">
    <property type="component" value="Unassembled WGS sequence"/>
</dbReference>
<evidence type="ECO:0000313" key="2">
    <source>
        <dbReference type="EMBL" id="CAF4498868.1"/>
    </source>
</evidence>
<evidence type="ECO:0000313" key="3">
    <source>
        <dbReference type="Proteomes" id="UP000663829"/>
    </source>
</evidence>
<organism evidence="1 3">
    <name type="scientific">Didymodactylos carnosus</name>
    <dbReference type="NCBI Taxonomy" id="1234261"/>
    <lineage>
        <taxon>Eukaryota</taxon>
        <taxon>Metazoa</taxon>
        <taxon>Spiralia</taxon>
        <taxon>Gnathifera</taxon>
        <taxon>Rotifera</taxon>
        <taxon>Eurotatoria</taxon>
        <taxon>Bdelloidea</taxon>
        <taxon>Philodinida</taxon>
        <taxon>Philodinidae</taxon>
        <taxon>Didymodactylos</taxon>
    </lineage>
</organism>
<keyword evidence="3" id="KW-1185">Reference proteome</keyword>
<feature type="non-terminal residue" evidence="1">
    <location>
        <position position="78"/>
    </location>
</feature>
<proteinExistence type="predicted"/>
<sequence>LDGKINENPYYFSIKNSSSDSYVALLSEIKQTTLSTDLVGGIFQLQNKDGSFSFSKNLQTLFSNDVNFEKVQRRLAEQ</sequence>
<dbReference type="AlphaFoldDB" id="A0A816BUT7"/>
<accession>A0A816BUT7</accession>
<comment type="caution">
    <text evidence="1">The sequence shown here is derived from an EMBL/GenBank/DDBJ whole genome shotgun (WGS) entry which is preliminary data.</text>
</comment>
<reference evidence="1" key="1">
    <citation type="submission" date="2021-02" db="EMBL/GenBank/DDBJ databases">
        <authorList>
            <person name="Nowell W R."/>
        </authorList>
    </citation>
    <scope>NUCLEOTIDE SEQUENCE</scope>
</reference>
<protein>
    <submittedName>
        <fullName evidence="1">Uncharacterized protein</fullName>
    </submittedName>
</protein>
<dbReference type="EMBL" id="CAJOBC010105634">
    <property type="protein sequence ID" value="CAF4498868.1"/>
    <property type="molecule type" value="Genomic_DNA"/>
</dbReference>
<name>A0A816BUT7_9BILA</name>
<feature type="non-terminal residue" evidence="1">
    <location>
        <position position="1"/>
    </location>
</feature>
<gene>
    <name evidence="1" type="ORF">GPM918_LOCUS43278</name>
    <name evidence="2" type="ORF">SRO942_LOCUS44728</name>
</gene>
<dbReference type="Proteomes" id="UP000663829">
    <property type="component" value="Unassembled WGS sequence"/>
</dbReference>
<evidence type="ECO:0000313" key="1">
    <source>
        <dbReference type="EMBL" id="CAF1613747.1"/>
    </source>
</evidence>